<evidence type="ECO:0000313" key="2">
    <source>
        <dbReference type="EMBL" id="EKU95344.1"/>
    </source>
</evidence>
<protein>
    <submittedName>
        <fullName evidence="2">Uncharacterized protein</fullName>
    </submittedName>
</protein>
<dbReference type="PATRIC" id="fig|883066.3.peg.729"/>
<gene>
    <name evidence="2" type="ORF">HMPREF9233_00709</name>
</gene>
<evidence type="ECO:0000256" key="1">
    <source>
        <dbReference type="SAM" id="MobiDB-lite"/>
    </source>
</evidence>
<dbReference type="STRING" id="202789.GCA_001457435_01422"/>
<sequence>MSSENISDAGEWAEVAAMFEQDFGATAGDDGALRFRISDVPVTAWRGSSSMRDGGEVVHLAAPVFSRVMQGRSGQEPDVDSTSAASGPNSATSNITLSDATGEEALLERLGIDPKGPDLIRVVRAAEDLPLGGIRLLGNLPHVHFSAHLPADPTWIGKAARLIASEARDIMEGRN</sequence>
<reference evidence="2 3" key="1">
    <citation type="submission" date="2012-09" db="EMBL/GenBank/DDBJ databases">
        <title>The Genome Sequence of Actinobaculum massiliae ACS-171-V-COL2.</title>
        <authorList>
            <consortium name="The Broad Institute Genome Sequencing Platform"/>
            <person name="Earl A."/>
            <person name="Ward D."/>
            <person name="Feldgarden M."/>
            <person name="Gevers D."/>
            <person name="Saerens B."/>
            <person name="Vaneechoutte M."/>
            <person name="Walker B."/>
            <person name="Young S.K."/>
            <person name="Zeng Q."/>
            <person name="Gargeya S."/>
            <person name="Fitzgerald M."/>
            <person name="Haas B."/>
            <person name="Abouelleil A."/>
            <person name="Alvarado L."/>
            <person name="Arachchi H.M."/>
            <person name="Berlin A."/>
            <person name="Chapman S.B."/>
            <person name="Goldberg J."/>
            <person name="Griggs A."/>
            <person name="Gujja S."/>
            <person name="Hansen M."/>
            <person name="Howarth C."/>
            <person name="Imamovic A."/>
            <person name="Larimer J."/>
            <person name="McCowen C."/>
            <person name="Montmayeur A."/>
            <person name="Murphy C."/>
            <person name="Neiman D."/>
            <person name="Pearson M."/>
            <person name="Priest M."/>
            <person name="Roberts A."/>
            <person name="Saif S."/>
            <person name="Shea T."/>
            <person name="Sisk P."/>
            <person name="Sykes S."/>
            <person name="Wortman J."/>
            <person name="Nusbaum C."/>
            <person name="Birren B."/>
        </authorList>
    </citation>
    <scope>NUCLEOTIDE SEQUENCE [LARGE SCALE GENOMIC DNA]</scope>
    <source>
        <strain evidence="3">ACS-171-V-Col2</strain>
    </source>
</reference>
<keyword evidence="3" id="KW-1185">Reference proteome</keyword>
<feature type="region of interest" description="Disordered" evidence="1">
    <location>
        <begin position="69"/>
        <end position="95"/>
    </location>
</feature>
<organism evidence="2 3">
    <name type="scientific">Actinobaculum massiliense ACS-171-V-Col2</name>
    <dbReference type="NCBI Taxonomy" id="883066"/>
    <lineage>
        <taxon>Bacteria</taxon>
        <taxon>Bacillati</taxon>
        <taxon>Actinomycetota</taxon>
        <taxon>Actinomycetes</taxon>
        <taxon>Actinomycetales</taxon>
        <taxon>Actinomycetaceae</taxon>
        <taxon>Actinobaculum</taxon>
    </lineage>
</organism>
<name>K9EDQ3_9ACTO</name>
<accession>K9EDQ3</accession>
<dbReference type="EMBL" id="AGWL01000003">
    <property type="protein sequence ID" value="EKU95344.1"/>
    <property type="molecule type" value="Genomic_DNA"/>
</dbReference>
<feature type="compositionally biased region" description="Polar residues" evidence="1">
    <location>
        <begin position="80"/>
        <end position="95"/>
    </location>
</feature>
<dbReference type="HOGENOM" id="CLU_1529408_0_0_11"/>
<comment type="caution">
    <text evidence="2">The sequence shown here is derived from an EMBL/GenBank/DDBJ whole genome shotgun (WGS) entry which is preliminary data.</text>
</comment>
<dbReference type="Proteomes" id="UP000009888">
    <property type="component" value="Unassembled WGS sequence"/>
</dbReference>
<dbReference type="RefSeq" id="WP_007000915.1">
    <property type="nucleotide sequence ID" value="NZ_JH992955.1"/>
</dbReference>
<proteinExistence type="predicted"/>
<dbReference type="AlphaFoldDB" id="K9EDQ3"/>
<evidence type="ECO:0000313" key="3">
    <source>
        <dbReference type="Proteomes" id="UP000009888"/>
    </source>
</evidence>